<comment type="function">
    <text evidence="4">Involved in chromosome partition. Localize to both poles of the predivisional cell following completion of DNA replication. Binds to the DNA origin of replication.</text>
</comment>
<evidence type="ECO:0000313" key="7">
    <source>
        <dbReference type="EMBL" id="MFC3675514.1"/>
    </source>
</evidence>
<dbReference type="SUPFAM" id="SSF110849">
    <property type="entry name" value="ParB/Sulfiredoxin"/>
    <property type="match status" value="1"/>
</dbReference>
<dbReference type="PANTHER" id="PTHR33375:SF1">
    <property type="entry name" value="CHROMOSOME-PARTITIONING PROTEIN PARB-RELATED"/>
    <property type="match status" value="1"/>
</dbReference>
<dbReference type="InterPro" id="IPR057240">
    <property type="entry name" value="ParB_dimer_C"/>
</dbReference>
<comment type="similarity">
    <text evidence="1">Belongs to the ParB family.</text>
</comment>
<organism evidence="7 8">
    <name type="scientific">Ferrovibrio xuzhouensis</name>
    <dbReference type="NCBI Taxonomy" id="1576914"/>
    <lineage>
        <taxon>Bacteria</taxon>
        <taxon>Pseudomonadati</taxon>
        <taxon>Pseudomonadota</taxon>
        <taxon>Alphaproteobacteria</taxon>
        <taxon>Rhodospirillales</taxon>
        <taxon>Rhodospirillaceae</taxon>
        <taxon>Ferrovibrio</taxon>
    </lineage>
</organism>
<keyword evidence="2" id="KW-0159">Chromosome partition</keyword>
<evidence type="ECO:0000256" key="1">
    <source>
        <dbReference type="ARBA" id="ARBA00006295"/>
    </source>
</evidence>
<accession>A0ABV7VEF2</accession>
<evidence type="ECO:0000256" key="4">
    <source>
        <dbReference type="ARBA" id="ARBA00025472"/>
    </source>
</evidence>
<name>A0ABV7VEF2_9PROT</name>
<dbReference type="SMART" id="SM00470">
    <property type="entry name" value="ParB"/>
    <property type="match status" value="1"/>
</dbReference>
<evidence type="ECO:0000259" key="6">
    <source>
        <dbReference type="SMART" id="SM00470"/>
    </source>
</evidence>
<dbReference type="Proteomes" id="UP001595711">
    <property type="component" value="Unassembled WGS sequence"/>
</dbReference>
<dbReference type="Pfam" id="PF17762">
    <property type="entry name" value="HTH_ParB"/>
    <property type="match status" value="1"/>
</dbReference>
<dbReference type="Pfam" id="PF23552">
    <property type="entry name" value="ParB_C"/>
    <property type="match status" value="1"/>
</dbReference>
<gene>
    <name evidence="7" type="ORF">ACFOOQ_08170</name>
</gene>
<dbReference type="EMBL" id="JBHRYJ010000001">
    <property type="protein sequence ID" value="MFC3675514.1"/>
    <property type="molecule type" value="Genomic_DNA"/>
</dbReference>
<comment type="caution">
    <text evidence="7">The sequence shown here is derived from an EMBL/GenBank/DDBJ whole genome shotgun (WGS) entry which is preliminary data.</text>
</comment>
<dbReference type="InterPro" id="IPR041468">
    <property type="entry name" value="HTH_ParB/Spo0J"/>
</dbReference>
<keyword evidence="8" id="KW-1185">Reference proteome</keyword>
<dbReference type="InterPro" id="IPR004437">
    <property type="entry name" value="ParB/RepB/Spo0J"/>
</dbReference>
<feature type="region of interest" description="Disordered" evidence="5">
    <location>
        <begin position="1"/>
        <end position="59"/>
    </location>
</feature>
<protein>
    <submittedName>
        <fullName evidence="7">ParB/RepB/Spo0J family partition protein</fullName>
    </submittedName>
</protein>
<reference evidence="8" key="1">
    <citation type="journal article" date="2019" name="Int. J. Syst. Evol. Microbiol.">
        <title>The Global Catalogue of Microorganisms (GCM) 10K type strain sequencing project: providing services to taxonomists for standard genome sequencing and annotation.</title>
        <authorList>
            <consortium name="The Broad Institute Genomics Platform"/>
            <consortium name="The Broad Institute Genome Sequencing Center for Infectious Disease"/>
            <person name="Wu L."/>
            <person name="Ma J."/>
        </authorList>
    </citation>
    <scope>NUCLEOTIDE SEQUENCE [LARGE SCALE GENOMIC DNA]</scope>
    <source>
        <strain evidence="8">KCTC 42182</strain>
    </source>
</reference>
<keyword evidence="3" id="KW-0238">DNA-binding</keyword>
<evidence type="ECO:0000256" key="2">
    <source>
        <dbReference type="ARBA" id="ARBA00022829"/>
    </source>
</evidence>
<proteinExistence type="inferred from homology"/>
<dbReference type="InterPro" id="IPR036086">
    <property type="entry name" value="ParB/Sulfiredoxin_sf"/>
</dbReference>
<sequence length="322" mass="34297">MIDDPKRRGLGRGLAALMGDTVPKDGSGAGEGAAAGPRGGTREVPIEQLRPNPYQPRKMFNPEALDELARSLKDKGVLQPLLVRRVKAGSAEGATYEIIAGERRWRAAQIAKLHAVPVVIKEISDRDALEIGLIENVQREDLNPLEEAGAFQRLTEEFSYSADQIAQVIGKSRSHVANISRLLQLPKAVRDMIGAGKLTAGQARPLIGHPLAEQLAQRIAEGALTVRQVEKLVAVGREVGGLGDAARAKGGRPASAPSAKPAGDAAVKKDADTLAFERGLTAALGLRAEIEGEAGNPEAGRLVLHYQSLEQLDDLAKKLSRR</sequence>
<evidence type="ECO:0000313" key="8">
    <source>
        <dbReference type="Proteomes" id="UP001595711"/>
    </source>
</evidence>
<feature type="domain" description="ParB-like N-terminal" evidence="6">
    <location>
        <begin position="42"/>
        <end position="137"/>
    </location>
</feature>
<dbReference type="PANTHER" id="PTHR33375">
    <property type="entry name" value="CHROMOSOME-PARTITIONING PROTEIN PARB-RELATED"/>
    <property type="match status" value="1"/>
</dbReference>
<dbReference type="RefSeq" id="WP_379724225.1">
    <property type="nucleotide sequence ID" value="NZ_JBHRYJ010000001.1"/>
</dbReference>
<dbReference type="Gene3D" id="3.90.1530.30">
    <property type="match status" value="1"/>
</dbReference>
<dbReference type="Pfam" id="PF02195">
    <property type="entry name" value="ParB_N"/>
    <property type="match status" value="1"/>
</dbReference>
<feature type="compositionally biased region" description="Gly residues" evidence="5">
    <location>
        <begin position="27"/>
        <end position="39"/>
    </location>
</feature>
<dbReference type="CDD" id="cd16393">
    <property type="entry name" value="SPO0J_N"/>
    <property type="match status" value="1"/>
</dbReference>
<feature type="region of interest" description="Disordered" evidence="5">
    <location>
        <begin position="244"/>
        <end position="265"/>
    </location>
</feature>
<dbReference type="InterPro" id="IPR003115">
    <property type="entry name" value="ParB_N"/>
</dbReference>
<dbReference type="Gene3D" id="1.10.10.2830">
    <property type="match status" value="1"/>
</dbReference>
<evidence type="ECO:0000256" key="5">
    <source>
        <dbReference type="SAM" id="MobiDB-lite"/>
    </source>
</evidence>
<dbReference type="InterPro" id="IPR050336">
    <property type="entry name" value="Chromosome_partition/occlusion"/>
</dbReference>
<evidence type="ECO:0000256" key="3">
    <source>
        <dbReference type="ARBA" id="ARBA00023125"/>
    </source>
</evidence>
<dbReference type="NCBIfam" id="TIGR00180">
    <property type="entry name" value="parB_part"/>
    <property type="match status" value="1"/>
</dbReference>